<dbReference type="Proteomes" id="UP000326396">
    <property type="component" value="Linkage Group LG13"/>
</dbReference>
<dbReference type="Pfam" id="PF25597">
    <property type="entry name" value="SH3_retrovirus"/>
    <property type="match status" value="1"/>
</dbReference>
<organism evidence="3 4">
    <name type="scientific">Mikania micrantha</name>
    <name type="common">bitter vine</name>
    <dbReference type="NCBI Taxonomy" id="192012"/>
    <lineage>
        <taxon>Eukaryota</taxon>
        <taxon>Viridiplantae</taxon>
        <taxon>Streptophyta</taxon>
        <taxon>Embryophyta</taxon>
        <taxon>Tracheophyta</taxon>
        <taxon>Spermatophyta</taxon>
        <taxon>Magnoliopsida</taxon>
        <taxon>eudicotyledons</taxon>
        <taxon>Gunneridae</taxon>
        <taxon>Pentapetalae</taxon>
        <taxon>asterids</taxon>
        <taxon>campanulids</taxon>
        <taxon>Asterales</taxon>
        <taxon>Asteraceae</taxon>
        <taxon>Asteroideae</taxon>
        <taxon>Heliantheae alliance</taxon>
        <taxon>Eupatorieae</taxon>
        <taxon>Mikania</taxon>
    </lineage>
</organism>
<keyword evidence="4" id="KW-1185">Reference proteome</keyword>
<dbReference type="EMBL" id="SZYD01000005">
    <property type="protein sequence ID" value="KAD6118799.1"/>
    <property type="molecule type" value="Genomic_DNA"/>
</dbReference>
<feature type="domain" description="Retroviral polymerase SH3-like" evidence="2">
    <location>
        <begin position="106"/>
        <end position="140"/>
    </location>
</feature>
<sequence length="194" mass="21983">MADNAGNIRRDYSRMFPEPKLVSRNGETLGAWRTSPSTTNIKQELNGKKDRNLGKKMQVEAEDQMTTVDVVGAGLMVEDEENRIAPRGVFTLPHEAYASRRNEAEPRSKAYRLYNPQSKKAVVSRDVRFKENKPWDCSSSLEAEEEDRIEFLIQNEGKCENRSPPNHNLVASLPNQSEDRASPSVQSLKMNMAQ</sequence>
<feature type="compositionally biased region" description="Polar residues" evidence="1">
    <location>
        <begin position="183"/>
        <end position="194"/>
    </location>
</feature>
<evidence type="ECO:0000313" key="3">
    <source>
        <dbReference type="EMBL" id="KAD6118799.1"/>
    </source>
</evidence>
<reference evidence="3 4" key="1">
    <citation type="submission" date="2019-05" db="EMBL/GenBank/DDBJ databases">
        <title>Mikania micrantha, genome provides insights into the molecular mechanism of rapid growth.</title>
        <authorList>
            <person name="Liu B."/>
        </authorList>
    </citation>
    <scope>NUCLEOTIDE SEQUENCE [LARGE SCALE GENOMIC DNA]</scope>
    <source>
        <strain evidence="3">NLD-2019</strain>
        <tissue evidence="3">Leaf</tissue>
    </source>
</reference>
<proteinExistence type="predicted"/>
<evidence type="ECO:0000313" key="4">
    <source>
        <dbReference type="Proteomes" id="UP000326396"/>
    </source>
</evidence>
<accession>A0A5N6PAR7</accession>
<name>A0A5N6PAR7_9ASTR</name>
<dbReference type="AlphaFoldDB" id="A0A5N6PAR7"/>
<protein>
    <recommendedName>
        <fullName evidence="2">Retroviral polymerase SH3-like domain-containing protein</fullName>
    </recommendedName>
</protein>
<evidence type="ECO:0000256" key="1">
    <source>
        <dbReference type="SAM" id="MobiDB-lite"/>
    </source>
</evidence>
<gene>
    <name evidence="3" type="ORF">E3N88_10070</name>
</gene>
<dbReference type="InterPro" id="IPR057670">
    <property type="entry name" value="SH3_retrovirus"/>
</dbReference>
<evidence type="ECO:0000259" key="2">
    <source>
        <dbReference type="Pfam" id="PF25597"/>
    </source>
</evidence>
<feature type="region of interest" description="Disordered" evidence="1">
    <location>
        <begin position="158"/>
        <end position="194"/>
    </location>
</feature>
<comment type="caution">
    <text evidence="3">The sequence shown here is derived from an EMBL/GenBank/DDBJ whole genome shotgun (WGS) entry which is preliminary data.</text>
</comment>